<proteinExistence type="predicted"/>
<dbReference type="InterPro" id="IPR001810">
    <property type="entry name" value="F-box_dom"/>
</dbReference>
<dbReference type="InterPro" id="IPR036047">
    <property type="entry name" value="F-box-like_dom_sf"/>
</dbReference>
<dbReference type="InParanoid" id="A0A165E923"/>
<feature type="domain" description="F-box" evidence="1">
    <location>
        <begin position="1"/>
        <end position="44"/>
    </location>
</feature>
<dbReference type="PROSITE" id="PS50181">
    <property type="entry name" value="FBOX"/>
    <property type="match status" value="1"/>
</dbReference>
<evidence type="ECO:0000313" key="2">
    <source>
        <dbReference type="EMBL" id="KZV86360.1"/>
    </source>
</evidence>
<dbReference type="AlphaFoldDB" id="A0A165E923"/>
<dbReference type="EMBL" id="KV426158">
    <property type="protein sequence ID" value="KZV86360.1"/>
    <property type="molecule type" value="Genomic_DNA"/>
</dbReference>
<dbReference type="Gene3D" id="3.80.10.10">
    <property type="entry name" value="Ribonuclease Inhibitor"/>
    <property type="match status" value="1"/>
</dbReference>
<accession>A0A165E923</accession>
<gene>
    <name evidence="2" type="ORF">EXIGLDRAFT_226318</name>
</gene>
<keyword evidence="3" id="KW-1185">Reference proteome</keyword>
<protein>
    <recommendedName>
        <fullName evidence="1">F-box domain-containing protein</fullName>
    </recommendedName>
</protein>
<sequence length="379" mass="41968">MLATLAPEVLLDVFAFLDYADLRALALVNSAFNALASRVLYRRVVVTGKVTTFAPIHNLFLLLATRRYPARYVHWLHLDFFARSGCIVTLPPDMPPLVSAACASMTNLTSLHLGECFDSLLRPAVQHSYFPNLHRLSLHSYSEMESFVARHAGSLTHFQCVWPLPLDTPHFARMTHFEGSLHNAAVACRQESPLVEITSGNFLERRFPMPRQMLPCAAGFAALAQYAPHLRRVRLYHYGSAGSLAHCFAAIGTPLLSVRDLELQFASPGLDAVSFHPPLLSSLTLHALTRPQNELVTSLPFFLAVFPNVQRLRLHPLFSLAKPCSPCPVQFCKSIAGVARDLRTLIWATRAMTRKPCGSWVPVDEGEGPGPWTPIIAVS</sequence>
<name>A0A165E923_EXIGL</name>
<evidence type="ECO:0000313" key="3">
    <source>
        <dbReference type="Proteomes" id="UP000077266"/>
    </source>
</evidence>
<dbReference type="SUPFAM" id="SSF81383">
    <property type="entry name" value="F-box domain"/>
    <property type="match status" value="1"/>
</dbReference>
<dbReference type="InterPro" id="IPR032675">
    <property type="entry name" value="LRR_dom_sf"/>
</dbReference>
<evidence type="ECO:0000259" key="1">
    <source>
        <dbReference type="PROSITE" id="PS50181"/>
    </source>
</evidence>
<organism evidence="2 3">
    <name type="scientific">Exidia glandulosa HHB12029</name>
    <dbReference type="NCBI Taxonomy" id="1314781"/>
    <lineage>
        <taxon>Eukaryota</taxon>
        <taxon>Fungi</taxon>
        <taxon>Dikarya</taxon>
        <taxon>Basidiomycota</taxon>
        <taxon>Agaricomycotina</taxon>
        <taxon>Agaricomycetes</taxon>
        <taxon>Auriculariales</taxon>
        <taxon>Exidiaceae</taxon>
        <taxon>Exidia</taxon>
    </lineage>
</organism>
<dbReference type="OrthoDB" id="10401892at2759"/>
<dbReference type="Pfam" id="PF12937">
    <property type="entry name" value="F-box-like"/>
    <property type="match status" value="1"/>
</dbReference>
<dbReference type="Proteomes" id="UP000077266">
    <property type="component" value="Unassembled WGS sequence"/>
</dbReference>
<reference evidence="2 3" key="1">
    <citation type="journal article" date="2016" name="Mol. Biol. Evol.">
        <title>Comparative Genomics of Early-Diverging Mushroom-Forming Fungi Provides Insights into the Origins of Lignocellulose Decay Capabilities.</title>
        <authorList>
            <person name="Nagy L.G."/>
            <person name="Riley R."/>
            <person name="Tritt A."/>
            <person name="Adam C."/>
            <person name="Daum C."/>
            <person name="Floudas D."/>
            <person name="Sun H."/>
            <person name="Yadav J.S."/>
            <person name="Pangilinan J."/>
            <person name="Larsson K.H."/>
            <person name="Matsuura K."/>
            <person name="Barry K."/>
            <person name="Labutti K."/>
            <person name="Kuo R."/>
            <person name="Ohm R.A."/>
            <person name="Bhattacharya S.S."/>
            <person name="Shirouzu T."/>
            <person name="Yoshinaga Y."/>
            <person name="Martin F.M."/>
            <person name="Grigoriev I.V."/>
            <person name="Hibbett D.S."/>
        </authorList>
    </citation>
    <scope>NUCLEOTIDE SEQUENCE [LARGE SCALE GENOMIC DNA]</scope>
    <source>
        <strain evidence="2 3">HHB12029</strain>
    </source>
</reference>